<dbReference type="Pfam" id="PF11213">
    <property type="entry name" value="DUF3006"/>
    <property type="match status" value="1"/>
</dbReference>
<evidence type="ECO:0000313" key="2">
    <source>
        <dbReference type="Proteomes" id="UP000243547"/>
    </source>
</evidence>
<proteinExistence type="predicted"/>
<gene>
    <name evidence="1" type="ORF">SAMN02745227_00557</name>
</gene>
<sequence>MKAIIDRFEGDYAVLLFKNEEIQVDFPKKLLPEEVTEGDVLTINIEIDRDERERRREAIKTLFDKIKNKR</sequence>
<evidence type="ECO:0000313" key="1">
    <source>
        <dbReference type="EMBL" id="SHJ72015.1"/>
    </source>
</evidence>
<dbReference type="EMBL" id="FRAI01000005">
    <property type="protein sequence ID" value="SHJ72015.1"/>
    <property type="molecule type" value="Genomic_DNA"/>
</dbReference>
<reference evidence="2" key="1">
    <citation type="submission" date="2016-11" db="EMBL/GenBank/DDBJ databases">
        <authorList>
            <person name="Varghese N."/>
            <person name="Submissions S."/>
        </authorList>
    </citation>
    <scope>NUCLEOTIDE SEQUENCE [LARGE SCALE GENOMIC DNA]</scope>
    <source>
        <strain evidence="2">DSM 14826</strain>
    </source>
</reference>
<dbReference type="RefSeq" id="WP_072906105.1">
    <property type="nucleotide sequence ID" value="NZ_FRAI01000005.1"/>
</dbReference>
<keyword evidence="2" id="KW-1185">Reference proteome</keyword>
<protein>
    <recommendedName>
        <fullName evidence="3">DUF3006 domain-containing protein</fullName>
    </recommendedName>
</protein>
<dbReference type="OrthoDB" id="164847at2"/>
<evidence type="ECO:0008006" key="3">
    <source>
        <dbReference type="Google" id="ProtNLM"/>
    </source>
</evidence>
<dbReference type="Gene3D" id="6.20.120.50">
    <property type="match status" value="1"/>
</dbReference>
<dbReference type="STRING" id="1120989.SAMN02745227_00557"/>
<dbReference type="Proteomes" id="UP000243547">
    <property type="component" value="Unassembled WGS sequence"/>
</dbReference>
<organism evidence="1 2">
    <name type="scientific">Anaerobranca californiensis DSM 14826</name>
    <dbReference type="NCBI Taxonomy" id="1120989"/>
    <lineage>
        <taxon>Bacteria</taxon>
        <taxon>Bacillati</taxon>
        <taxon>Bacillota</taxon>
        <taxon>Clostridia</taxon>
        <taxon>Eubacteriales</taxon>
        <taxon>Proteinivoracaceae</taxon>
        <taxon>Anaerobranca</taxon>
    </lineage>
</organism>
<dbReference type="AlphaFoldDB" id="A0A1M6LLG6"/>
<name>A0A1M6LLG6_9FIRM</name>
<accession>A0A1M6LLG6</accession>
<dbReference type="InterPro" id="IPR021377">
    <property type="entry name" value="DUF3006"/>
</dbReference>